<dbReference type="GO" id="GO:0005829">
    <property type="term" value="C:cytosol"/>
    <property type="evidence" value="ECO:0007669"/>
    <property type="project" value="TreeGrafter"/>
</dbReference>
<dbReference type="STRING" id="637679.GCA_001550055_01502"/>
<dbReference type="PANTHER" id="PTHR23025">
    <property type="entry name" value="TRIACYLGLYCEROL LIPASE"/>
    <property type="match status" value="1"/>
</dbReference>
<dbReference type="GO" id="GO:0019433">
    <property type="term" value="P:triglyceride catabolic process"/>
    <property type="evidence" value="ECO:0007669"/>
    <property type="project" value="TreeGrafter"/>
</dbReference>
<protein>
    <submittedName>
        <fullName evidence="2">Acetyl esterase</fullName>
    </submittedName>
</protein>
<dbReference type="Gene3D" id="3.40.50.1820">
    <property type="entry name" value="alpha/beta hydrolase"/>
    <property type="match status" value="1"/>
</dbReference>
<evidence type="ECO:0000313" key="3">
    <source>
        <dbReference type="Proteomes" id="UP000183685"/>
    </source>
</evidence>
<sequence>MNKPILDADTQQLLAELAAAEGPSFDDMTVPERRLGLEAMFLETGAQAPTVAVREFQLPSRQGVPIHGLALQPDGEADAPLPVLFMMQGGGWALSGARPYVPLGALLANALGRLVVLVDFRLAPEHKFPAGLDDCTDTYAWLRENAGQLGGDPDNIALFGDSAGGNLAAAVALRCARAGERLPEALVLAYPMIDVRIGADRRYPSRQMYGGGDYFLTEASVQAATLDYLEFEGLRDHPLVSLAGNPDLAKLPKTILVLPGLDPLRDEGLAFADRLEAEGVEVHCRVFEGTIHAFLSLFHRIAMARDAVAFIRSCL</sequence>
<organism evidence="2 3">
    <name type="scientific">Kordiimonas lacus</name>
    <dbReference type="NCBI Taxonomy" id="637679"/>
    <lineage>
        <taxon>Bacteria</taxon>
        <taxon>Pseudomonadati</taxon>
        <taxon>Pseudomonadota</taxon>
        <taxon>Alphaproteobacteria</taxon>
        <taxon>Kordiimonadales</taxon>
        <taxon>Kordiimonadaceae</taxon>
        <taxon>Kordiimonas</taxon>
    </lineage>
</organism>
<dbReference type="InterPro" id="IPR013094">
    <property type="entry name" value="AB_hydrolase_3"/>
</dbReference>
<reference evidence="2 3" key="1">
    <citation type="submission" date="2016-10" db="EMBL/GenBank/DDBJ databases">
        <authorList>
            <person name="de Groot N.N."/>
        </authorList>
    </citation>
    <scope>NUCLEOTIDE SEQUENCE [LARGE SCALE GENOMIC DNA]</scope>
    <source>
        <strain evidence="2 3">CGMCC 1.9109</strain>
    </source>
</reference>
<dbReference type="SUPFAM" id="SSF53474">
    <property type="entry name" value="alpha/beta-Hydrolases"/>
    <property type="match status" value="1"/>
</dbReference>
<feature type="domain" description="Alpha/beta hydrolase fold-3" evidence="1">
    <location>
        <begin position="86"/>
        <end position="295"/>
    </location>
</feature>
<dbReference type="GO" id="GO:0004806">
    <property type="term" value="F:triacylglycerol lipase activity"/>
    <property type="evidence" value="ECO:0007669"/>
    <property type="project" value="TreeGrafter"/>
</dbReference>
<evidence type="ECO:0000313" key="2">
    <source>
        <dbReference type="EMBL" id="SDE68413.1"/>
    </source>
</evidence>
<accession>A0A1G7EXK1</accession>
<dbReference type="Pfam" id="PF07859">
    <property type="entry name" value="Abhydrolase_3"/>
    <property type="match status" value="1"/>
</dbReference>
<dbReference type="InterPro" id="IPR029058">
    <property type="entry name" value="AB_hydrolase_fold"/>
</dbReference>
<dbReference type="GO" id="GO:0004771">
    <property type="term" value="F:sterol ester esterase activity"/>
    <property type="evidence" value="ECO:0007669"/>
    <property type="project" value="TreeGrafter"/>
</dbReference>
<dbReference type="EMBL" id="FNAK01000009">
    <property type="protein sequence ID" value="SDE68413.1"/>
    <property type="molecule type" value="Genomic_DNA"/>
</dbReference>
<dbReference type="Proteomes" id="UP000183685">
    <property type="component" value="Unassembled WGS sequence"/>
</dbReference>
<gene>
    <name evidence="2" type="ORF">SAMN04488071_3530</name>
</gene>
<dbReference type="PANTHER" id="PTHR23025:SF3">
    <property type="entry name" value="HORMONE-SENSITIVE LIPASE"/>
    <property type="match status" value="1"/>
</dbReference>
<evidence type="ECO:0000259" key="1">
    <source>
        <dbReference type="Pfam" id="PF07859"/>
    </source>
</evidence>
<name>A0A1G7EXK1_9PROT</name>
<keyword evidence="3" id="KW-1185">Reference proteome</keyword>
<dbReference type="RefSeq" id="WP_068303298.1">
    <property type="nucleotide sequence ID" value="NZ_FNAK01000009.1"/>
</dbReference>
<dbReference type="AlphaFoldDB" id="A0A1G7EXK1"/>
<proteinExistence type="predicted"/>